<dbReference type="EMBL" id="JAABNR010000065">
    <property type="protein sequence ID" value="NBZ90142.1"/>
    <property type="molecule type" value="Genomic_DNA"/>
</dbReference>
<protein>
    <recommendedName>
        <fullName evidence="4">RHS repeat-associated core domain-containing protein</fullName>
    </recommendedName>
</protein>
<reference evidence="2" key="1">
    <citation type="submission" date="2020-01" db="EMBL/GenBank/DDBJ databases">
        <authorList>
            <person name="Chen W.-M."/>
        </authorList>
    </citation>
    <scope>NUCLEOTIDE SEQUENCE</scope>
    <source>
        <strain evidence="2">CYK-10</strain>
    </source>
</reference>
<feature type="non-terminal residue" evidence="2">
    <location>
        <position position="1"/>
    </location>
</feature>
<dbReference type="Gene3D" id="2.180.10.10">
    <property type="entry name" value="RHS repeat-associated core"/>
    <property type="match status" value="1"/>
</dbReference>
<feature type="compositionally biased region" description="Polar residues" evidence="1">
    <location>
        <begin position="248"/>
        <end position="257"/>
    </location>
</feature>
<evidence type="ECO:0008006" key="4">
    <source>
        <dbReference type="Google" id="ProtNLM"/>
    </source>
</evidence>
<dbReference type="Proteomes" id="UP001193501">
    <property type="component" value="Unassembled WGS sequence"/>
</dbReference>
<dbReference type="InterPro" id="IPR022385">
    <property type="entry name" value="Rhs_assc_core"/>
</dbReference>
<sequence length="278" mass="29777">QPESHGYIGERLDADAGLQYLNARYYDPKLAMFIQPDWWEVTKAGVGTNRYAYAGGDPVNGRDPGGNASSTSIRDVRTLNSSSNPFTGNHGGSQSSDRVLESGKISHGSSPGSGNADFYRVQNCICQIIKPHHAIILSNPTNWPLIGGALLRGSIDSPNITNITSGNPDLDAIFGGFRGSSEDKKGQSYPGTLDELNDRLEEFADSVPGSSKEKRQDGGIVIVLPDGTQVSTYPERKKSGTDKPGFQITKSGQSTRNGIKGTVEGGKVREREDDSEGE</sequence>
<feature type="region of interest" description="Disordered" evidence="1">
    <location>
        <begin position="225"/>
        <end position="278"/>
    </location>
</feature>
<feature type="region of interest" description="Disordered" evidence="1">
    <location>
        <begin position="78"/>
        <end position="112"/>
    </location>
</feature>
<dbReference type="InterPro" id="IPR050708">
    <property type="entry name" value="T6SS_VgrG/RHS"/>
</dbReference>
<name>A0AAE5BX99_9RHOB</name>
<evidence type="ECO:0000313" key="2">
    <source>
        <dbReference type="EMBL" id="NBZ90142.1"/>
    </source>
</evidence>
<keyword evidence="3" id="KW-1185">Reference proteome</keyword>
<accession>A0AAE5BX99</accession>
<dbReference type="PANTHER" id="PTHR32305">
    <property type="match status" value="1"/>
</dbReference>
<dbReference type="AlphaFoldDB" id="A0AAE5BX99"/>
<comment type="caution">
    <text evidence="2">The sequence shown here is derived from an EMBL/GenBank/DDBJ whole genome shotgun (WGS) entry which is preliminary data.</text>
</comment>
<gene>
    <name evidence="2" type="ORF">GV832_21460</name>
</gene>
<evidence type="ECO:0000313" key="3">
    <source>
        <dbReference type="Proteomes" id="UP001193501"/>
    </source>
</evidence>
<organism evidence="2 3">
    <name type="scientific">Stagnihabitans tardus</name>
    <dbReference type="NCBI Taxonomy" id="2699202"/>
    <lineage>
        <taxon>Bacteria</taxon>
        <taxon>Pseudomonadati</taxon>
        <taxon>Pseudomonadota</taxon>
        <taxon>Alphaproteobacteria</taxon>
        <taxon>Rhodobacterales</taxon>
        <taxon>Paracoccaceae</taxon>
        <taxon>Stagnihabitans</taxon>
    </lineage>
</organism>
<proteinExistence type="predicted"/>
<dbReference type="RefSeq" id="WP_168776912.1">
    <property type="nucleotide sequence ID" value="NZ_JAABNR010000065.1"/>
</dbReference>
<dbReference type="PANTHER" id="PTHR32305:SF15">
    <property type="entry name" value="PROTEIN RHSA-RELATED"/>
    <property type="match status" value="1"/>
</dbReference>
<evidence type="ECO:0000256" key="1">
    <source>
        <dbReference type="SAM" id="MobiDB-lite"/>
    </source>
</evidence>
<feature type="compositionally biased region" description="Polar residues" evidence="1">
    <location>
        <begin position="78"/>
        <end position="97"/>
    </location>
</feature>
<dbReference type="NCBIfam" id="TIGR03696">
    <property type="entry name" value="Rhs_assc_core"/>
    <property type="match status" value="1"/>
</dbReference>